<keyword evidence="2 4" id="KW-0238">DNA-binding</keyword>
<evidence type="ECO:0000256" key="5">
    <source>
        <dbReference type="SAM" id="MobiDB-lite"/>
    </source>
</evidence>
<dbReference type="GO" id="GO:0003700">
    <property type="term" value="F:DNA-binding transcription factor activity"/>
    <property type="evidence" value="ECO:0007669"/>
    <property type="project" value="TreeGrafter"/>
</dbReference>
<dbReference type="RefSeq" id="WP_071063379.1">
    <property type="nucleotide sequence ID" value="NZ_MAXA01000212.1"/>
</dbReference>
<dbReference type="PROSITE" id="PS50977">
    <property type="entry name" value="HTH_TETR_2"/>
    <property type="match status" value="1"/>
</dbReference>
<evidence type="ECO:0000256" key="3">
    <source>
        <dbReference type="ARBA" id="ARBA00023163"/>
    </source>
</evidence>
<evidence type="ECO:0000259" key="6">
    <source>
        <dbReference type="PROSITE" id="PS50977"/>
    </source>
</evidence>
<protein>
    <submittedName>
        <fullName evidence="7">TetR family transcriptional regulator</fullName>
    </submittedName>
</protein>
<dbReference type="InterPro" id="IPR049445">
    <property type="entry name" value="TetR_SbtR-like_C"/>
</dbReference>
<feature type="region of interest" description="Disordered" evidence="5">
    <location>
        <begin position="1"/>
        <end position="25"/>
    </location>
</feature>
<feature type="domain" description="HTH tetR-type" evidence="6">
    <location>
        <begin position="30"/>
        <end position="89"/>
    </location>
</feature>
<dbReference type="SUPFAM" id="SSF48498">
    <property type="entry name" value="Tetracyclin repressor-like, C-terminal domain"/>
    <property type="match status" value="1"/>
</dbReference>
<dbReference type="EMBL" id="MAXA01000212">
    <property type="protein sequence ID" value="OHV28511.1"/>
    <property type="molecule type" value="Genomic_DNA"/>
</dbReference>
<keyword evidence="3" id="KW-0804">Transcription</keyword>
<evidence type="ECO:0000256" key="4">
    <source>
        <dbReference type="PROSITE-ProRule" id="PRU00335"/>
    </source>
</evidence>
<organism evidence="7 8">
    <name type="scientific">Parafrankia soli</name>
    <dbReference type="NCBI Taxonomy" id="2599596"/>
    <lineage>
        <taxon>Bacteria</taxon>
        <taxon>Bacillati</taxon>
        <taxon>Actinomycetota</taxon>
        <taxon>Actinomycetes</taxon>
        <taxon>Frankiales</taxon>
        <taxon>Frankiaceae</taxon>
        <taxon>Parafrankia</taxon>
    </lineage>
</organism>
<dbReference type="InterPro" id="IPR036271">
    <property type="entry name" value="Tet_transcr_reg_TetR-rel_C_sf"/>
</dbReference>
<proteinExistence type="predicted"/>
<name>A0A1S1Q4U6_9ACTN</name>
<reference evidence="8" key="1">
    <citation type="submission" date="2016-07" db="EMBL/GenBank/DDBJ databases">
        <title>Frankia sp. NRRL B-16219 Genome sequencing.</title>
        <authorList>
            <person name="Ghodhbane-Gtari F."/>
            <person name="Swanson E."/>
            <person name="Gueddou A."/>
            <person name="Louati M."/>
            <person name="Nouioui I."/>
            <person name="Hezbri K."/>
            <person name="Abebe-Akele F."/>
            <person name="Simpson S."/>
            <person name="Morris K."/>
            <person name="Thomas K."/>
            <person name="Gtari M."/>
            <person name="Tisa L.S."/>
        </authorList>
    </citation>
    <scope>NUCLEOTIDE SEQUENCE [LARGE SCALE GENOMIC DNA]</scope>
    <source>
        <strain evidence="8">NRRL B-16219</strain>
    </source>
</reference>
<gene>
    <name evidence="7" type="ORF">BBK14_17895</name>
</gene>
<dbReference type="PANTHER" id="PTHR30055:SF234">
    <property type="entry name" value="HTH-TYPE TRANSCRIPTIONAL REGULATOR BETI"/>
    <property type="match status" value="1"/>
</dbReference>
<sequence length="204" mass="22003">MISTATSGGNQNTGDSTATDAGPRLRRDAAANRQRLITTAIEVFNDEGIEAGVEHIAQRAGLGIGTLYRHFPTKQALIEYLIHEILADMAGAAETARNAPGGHGLERYARAVANTMAAHRGCLARLWERAPAPEQEKMRHTVADLLRDAQTAGVIRDDVTLTDVLMTLRSVRGVVEAPGDNPAQACQRHLDFIFAGMRPASVQR</sequence>
<feature type="compositionally biased region" description="Polar residues" evidence="5">
    <location>
        <begin position="1"/>
        <end position="19"/>
    </location>
</feature>
<evidence type="ECO:0000313" key="8">
    <source>
        <dbReference type="Proteomes" id="UP000179769"/>
    </source>
</evidence>
<dbReference type="PRINTS" id="PR00455">
    <property type="entry name" value="HTHTETR"/>
</dbReference>
<evidence type="ECO:0000256" key="1">
    <source>
        <dbReference type="ARBA" id="ARBA00023015"/>
    </source>
</evidence>
<dbReference type="InterPro" id="IPR001647">
    <property type="entry name" value="HTH_TetR"/>
</dbReference>
<dbReference type="InterPro" id="IPR050109">
    <property type="entry name" value="HTH-type_TetR-like_transc_reg"/>
</dbReference>
<dbReference type="AlphaFoldDB" id="A0A1S1Q4U6"/>
<dbReference type="PANTHER" id="PTHR30055">
    <property type="entry name" value="HTH-TYPE TRANSCRIPTIONAL REGULATOR RUTR"/>
    <property type="match status" value="1"/>
</dbReference>
<dbReference type="SUPFAM" id="SSF46689">
    <property type="entry name" value="Homeodomain-like"/>
    <property type="match status" value="1"/>
</dbReference>
<dbReference type="Pfam" id="PF21597">
    <property type="entry name" value="TetR_C_43"/>
    <property type="match status" value="1"/>
</dbReference>
<keyword evidence="1" id="KW-0805">Transcription regulation</keyword>
<comment type="caution">
    <text evidence="7">The sequence shown here is derived from an EMBL/GenBank/DDBJ whole genome shotgun (WGS) entry which is preliminary data.</text>
</comment>
<keyword evidence="8" id="KW-1185">Reference proteome</keyword>
<dbReference type="GO" id="GO:0000976">
    <property type="term" value="F:transcription cis-regulatory region binding"/>
    <property type="evidence" value="ECO:0007669"/>
    <property type="project" value="TreeGrafter"/>
</dbReference>
<evidence type="ECO:0000256" key="2">
    <source>
        <dbReference type="ARBA" id="ARBA00023125"/>
    </source>
</evidence>
<feature type="DNA-binding region" description="H-T-H motif" evidence="4">
    <location>
        <begin position="52"/>
        <end position="71"/>
    </location>
</feature>
<dbReference type="Pfam" id="PF00440">
    <property type="entry name" value="TetR_N"/>
    <property type="match status" value="1"/>
</dbReference>
<dbReference type="InterPro" id="IPR009057">
    <property type="entry name" value="Homeodomain-like_sf"/>
</dbReference>
<dbReference type="OrthoDB" id="9795011at2"/>
<dbReference type="Gene3D" id="1.10.357.10">
    <property type="entry name" value="Tetracycline Repressor, domain 2"/>
    <property type="match status" value="1"/>
</dbReference>
<accession>A0A1S1Q4U6</accession>
<dbReference type="Proteomes" id="UP000179769">
    <property type="component" value="Unassembled WGS sequence"/>
</dbReference>
<evidence type="ECO:0000313" key="7">
    <source>
        <dbReference type="EMBL" id="OHV28511.1"/>
    </source>
</evidence>